<dbReference type="GO" id="GO:0000976">
    <property type="term" value="F:transcription cis-regulatory region binding"/>
    <property type="evidence" value="ECO:0007669"/>
    <property type="project" value="TreeGrafter"/>
</dbReference>
<feature type="compositionally biased region" description="Basic and acidic residues" evidence="8">
    <location>
        <begin position="87"/>
        <end position="98"/>
    </location>
</feature>
<evidence type="ECO:0000256" key="7">
    <source>
        <dbReference type="SAM" id="Coils"/>
    </source>
</evidence>
<feature type="region of interest" description="Disordered" evidence="8">
    <location>
        <begin position="74"/>
        <end position="98"/>
    </location>
</feature>
<accession>A0A7V8L5C8</accession>
<evidence type="ECO:0000256" key="6">
    <source>
        <dbReference type="PIRSR" id="PIRSR002096-1"/>
    </source>
</evidence>
<dbReference type="SUPFAM" id="SSF81273">
    <property type="entry name" value="H-NS histone-like proteins"/>
    <property type="match status" value="2"/>
</dbReference>
<dbReference type="Gene3D" id="1.10.287.1050">
    <property type="entry name" value="H-NS histone-like proteins"/>
    <property type="match status" value="1"/>
</dbReference>
<dbReference type="PANTHER" id="PTHR38097">
    <property type="match status" value="1"/>
</dbReference>
<name>A0A7V8L5C8_9GAMM</name>
<proteinExistence type="inferred from homology"/>
<dbReference type="InterPro" id="IPR001801">
    <property type="entry name" value="Histone_HNS"/>
</dbReference>
<dbReference type="GO" id="GO:0001217">
    <property type="term" value="F:DNA-binding transcription repressor activity"/>
    <property type="evidence" value="ECO:0007669"/>
    <property type="project" value="TreeGrafter"/>
</dbReference>
<dbReference type="Proteomes" id="UP000053038">
    <property type="component" value="Unassembled WGS sequence"/>
</dbReference>
<dbReference type="Pfam" id="PF00816">
    <property type="entry name" value="Histone_HNS"/>
    <property type="match status" value="1"/>
</dbReference>
<dbReference type="GO" id="GO:0003681">
    <property type="term" value="F:bent DNA binding"/>
    <property type="evidence" value="ECO:0007669"/>
    <property type="project" value="TreeGrafter"/>
</dbReference>
<evidence type="ECO:0000256" key="4">
    <source>
        <dbReference type="ARBA" id="ARBA00023125"/>
    </source>
</evidence>
<protein>
    <recommendedName>
        <fullName evidence="5">DNA-binding protein</fullName>
    </recommendedName>
</protein>
<dbReference type="Pfam" id="PF22470">
    <property type="entry name" value="Histone_HNS_N"/>
    <property type="match status" value="1"/>
</dbReference>
<keyword evidence="11" id="KW-1185">Reference proteome</keyword>
<dbReference type="InterPro" id="IPR054180">
    <property type="entry name" value="H-NS-like_N"/>
</dbReference>
<dbReference type="InterPro" id="IPR027454">
    <property type="entry name" value="Histone_HNS_N"/>
</dbReference>
<keyword evidence="7" id="KW-0175">Coiled coil</keyword>
<evidence type="ECO:0000313" key="10">
    <source>
        <dbReference type="EMBL" id="KHN52698.1"/>
    </source>
</evidence>
<reference evidence="10 11" key="1">
    <citation type="submission" date="2014-10" db="EMBL/GenBank/DDBJ databases">
        <title>Genome sequence of Pectobacterium carotovorum M022.</title>
        <authorList>
            <person name="Chan K.-G."/>
            <person name="Tan W.-S."/>
        </authorList>
    </citation>
    <scope>NUCLEOTIDE SEQUENCE [LARGE SCALE GENOMIC DNA]</scope>
    <source>
        <strain evidence="10 11">M022</strain>
    </source>
</reference>
<evidence type="ECO:0000313" key="11">
    <source>
        <dbReference type="Proteomes" id="UP000053038"/>
    </source>
</evidence>
<feature type="coiled-coil region" evidence="7">
    <location>
        <begin position="23"/>
        <end position="64"/>
    </location>
</feature>
<dbReference type="GO" id="GO:0003680">
    <property type="term" value="F:minor groove of adenine-thymine-rich DNA binding"/>
    <property type="evidence" value="ECO:0007669"/>
    <property type="project" value="TreeGrafter"/>
</dbReference>
<dbReference type="GO" id="GO:0032993">
    <property type="term" value="C:protein-DNA complex"/>
    <property type="evidence" value="ECO:0007669"/>
    <property type="project" value="TreeGrafter"/>
</dbReference>
<dbReference type="EMBL" id="JSXC01000024">
    <property type="protein sequence ID" value="KHN52698.1"/>
    <property type="molecule type" value="Genomic_DNA"/>
</dbReference>
<keyword evidence="3" id="KW-0963">Cytoplasm</keyword>
<evidence type="ECO:0000256" key="5">
    <source>
        <dbReference type="PIRNR" id="PIRNR002096"/>
    </source>
</evidence>
<evidence type="ECO:0000256" key="2">
    <source>
        <dbReference type="ARBA" id="ARBA00010610"/>
    </source>
</evidence>
<dbReference type="InterPro" id="IPR027444">
    <property type="entry name" value="H-NS_C_dom"/>
</dbReference>
<dbReference type="GO" id="GO:0009295">
    <property type="term" value="C:nucleoid"/>
    <property type="evidence" value="ECO:0007669"/>
    <property type="project" value="UniProtKB-SubCell"/>
</dbReference>
<dbReference type="PIRSF" id="PIRSF002096">
    <property type="entry name" value="HnS"/>
    <property type="match status" value="1"/>
</dbReference>
<dbReference type="InterPro" id="IPR037150">
    <property type="entry name" value="H-NS_C_dom_sf"/>
</dbReference>
<evidence type="ECO:0000256" key="1">
    <source>
        <dbReference type="ARBA" id="ARBA00004453"/>
    </source>
</evidence>
<dbReference type="OrthoDB" id="6088948at2"/>
<evidence type="ECO:0000256" key="8">
    <source>
        <dbReference type="SAM" id="MobiDB-lite"/>
    </source>
</evidence>
<keyword evidence="4 5" id="KW-0238">DNA-binding</keyword>
<dbReference type="GO" id="GO:0046983">
    <property type="term" value="F:protein dimerization activity"/>
    <property type="evidence" value="ECO:0007669"/>
    <property type="project" value="InterPro"/>
</dbReference>
<feature type="DNA-binding region" evidence="6">
    <location>
        <begin position="111"/>
        <end position="116"/>
    </location>
</feature>
<organism evidence="10 11">
    <name type="scientific">Pectobacterium fontis</name>
    <dbReference type="NCBI Taxonomy" id="2558042"/>
    <lineage>
        <taxon>Bacteria</taxon>
        <taxon>Pseudomonadati</taxon>
        <taxon>Pseudomonadota</taxon>
        <taxon>Gammaproteobacteria</taxon>
        <taxon>Enterobacterales</taxon>
        <taxon>Pectobacteriaceae</taxon>
        <taxon>Pectobacterium</taxon>
    </lineage>
</organism>
<comment type="caution">
    <text evidence="10">The sequence shown here is derived from an EMBL/GenBank/DDBJ whole genome shotgun (WGS) entry which is preliminary data.</text>
</comment>
<dbReference type="PANTHER" id="PTHR38097:SF2">
    <property type="entry name" value="DNA-BINDING PROTEIN STPA"/>
    <property type="match status" value="1"/>
</dbReference>
<comment type="similarity">
    <text evidence="2 5">Belongs to the histone-like protein H-NS family.</text>
</comment>
<dbReference type="GO" id="GO:0005829">
    <property type="term" value="C:cytosol"/>
    <property type="evidence" value="ECO:0007669"/>
    <property type="project" value="TreeGrafter"/>
</dbReference>
<feature type="domain" description="DNA-binding protein H-NS-like C-terminal" evidence="9">
    <location>
        <begin position="86"/>
        <end position="133"/>
    </location>
</feature>
<gene>
    <name evidence="10" type="ORF">OI69_08170</name>
</gene>
<dbReference type="FunFam" id="4.10.430.10:FF:000001">
    <property type="entry name" value="DNA-binding protein"/>
    <property type="match status" value="1"/>
</dbReference>
<dbReference type="RefSeq" id="WP_039348528.1">
    <property type="nucleotide sequence ID" value="NZ_JSXC01000024.1"/>
</dbReference>
<dbReference type="SMART" id="SM00528">
    <property type="entry name" value="HNS"/>
    <property type="match status" value="1"/>
</dbReference>
<comment type="subcellular location">
    <subcellularLocation>
        <location evidence="1">Cytoplasm</location>
        <location evidence="1">Nucleoid</location>
    </subcellularLocation>
</comment>
<sequence>MSEALKILNNIRTLRAQARETDLATLEEMLEKLTVIVEDRREEEASAQQQNAERQAKIEALRAKLLEDGIDPAELLGSLPTTKSGKAKREPRPAKYKYVDENGNEKLWTGQGRTPKAIAAALESGKKLEDFEI</sequence>
<evidence type="ECO:0000256" key="3">
    <source>
        <dbReference type="ARBA" id="ARBA00022490"/>
    </source>
</evidence>
<dbReference type="AlphaFoldDB" id="A0A7V8L5C8"/>
<evidence type="ECO:0000259" key="9">
    <source>
        <dbReference type="SMART" id="SM00528"/>
    </source>
</evidence>
<dbReference type="GO" id="GO:0030527">
    <property type="term" value="F:structural constituent of chromatin"/>
    <property type="evidence" value="ECO:0007669"/>
    <property type="project" value="InterPro"/>
</dbReference>
<dbReference type="Gene3D" id="4.10.430.10">
    <property type="entry name" value="Histone-like protein H-NS, C-terminal domain"/>
    <property type="match status" value="1"/>
</dbReference>
<dbReference type="FunFam" id="1.10.287.1050:FF:000001">
    <property type="entry name" value="DNA-binding protein"/>
    <property type="match status" value="1"/>
</dbReference>